<comment type="caution">
    <text evidence="1">The sequence shown here is derived from an EMBL/GenBank/DDBJ whole genome shotgun (WGS) entry which is preliminary data.</text>
</comment>
<evidence type="ECO:0000313" key="2">
    <source>
        <dbReference type="Proteomes" id="UP000603865"/>
    </source>
</evidence>
<dbReference type="InterPro" id="IPR032787">
    <property type="entry name" value="Prok-E2_D"/>
</dbReference>
<dbReference type="EMBL" id="BMQL01000015">
    <property type="protein sequence ID" value="GGR13501.1"/>
    <property type="molecule type" value="Genomic_DNA"/>
</dbReference>
<gene>
    <name evidence="1" type="ORF">GCM10008957_28070</name>
</gene>
<name>A0A918CBY6_9DEIO</name>
<accession>A0A918CBY6</accession>
<evidence type="ECO:0008006" key="3">
    <source>
        <dbReference type="Google" id="ProtNLM"/>
    </source>
</evidence>
<organism evidence="1 2">
    <name type="scientific">Deinococcus ruber</name>
    <dbReference type="NCBI Taxonomy" id="1848197"/>
    <lineage>
        <taxon>Bacteria</taxon>
        <taxon>Thermotogati</taxon>
        <taxon>Deinococcota</taxon>
        <taxon>Deinococci</taxon>
        <taxon>Deinococcales</taxon>
        <taxon>Deinococcaceae</taxon>
        <taxon>Deinococcus</taxon>
    </lineage>
</organism>
<dbReference type="InterPro" id="IPR022280">
    <property type="entry name" value="PRTRC_protein-B"/>
</dbReference>
<evidence type="ECO:0000313" key="1">
    <source>
        <dbReference type="EMBL" id="GGR13501.1"/>
    </source>
</evidence>
<proteinExistence type="predicted"/>
<sequence length="259" mass="28038">MGGVGGLTQGWPRLRGGQICGMNIATMRTERLRAPTVTRPVLAFVLYEGDTVRACSHPVHTSPSGAVALGAAQALTTEQAEVVLEALGRRTLLPVMPHTLALSSFECAWWVPPGKQALHFDPKYDGTQGIAALNGTPIPHPGLVMVAGLGRLRVFAVQGREQPTLETPLCHAPFWNMFASGAMCQGSVVFPTSAHPQDQASWEAVFFRSTFTGPSRSDRYVQWDRSYQELLELAITDQMFPDAVLMPVGKTVGEVLRSV</sequence>
<keyword evidence="2" id="KW-1185">Reference proteome</keyword>
<dbReference type="AlphaFoldDB" id="A0A918CBY6"/>
<dbReference type="Proteomes" id="UP000603865">
    <property type="component" value="Unassembled WGS sequence"/>
</dbReference>
<dbReference type="Pfam" id="PF14460">
    <property type="entry name" value="Prok-E2_D"/>
    <property type="match status" value="1"/>
</dbReference>
<dbReference type="NCBIfam" id="TIGR03737">
    <property type="entry name" value="PRTRC_B"/>
    <property type="match status" value="1"/>
</dbReference>
<reference evidence="1" key="2">
    <citation type="submission" date="2020-09" db="EMBL/GenBank/DDBJ databases">
        <authorList>
            <person name="Sun Q."/>
            <person name="Ohkuma M."/>
        </authorList>
    </citation>
    <scope>NUCLEOTIDE SEQUENCE</scope>
    <source>
        <strain evidence="1">JCM 31311</strain>
    </source>
</reference>
<protein>
    <recommendedName>
        <fullName evidence="3">PRTRC system protein B</fullName>
    </recommendedName>
</protein>
<reference evidence="1" key="1">
    <citation type="journal article" date="2014" name="Int. J. Syst. Evol. Microbiol.">
        <title>Complete genome sequence of Corynebacterium casei LMG S-19264T (=DSM 44701T), isolated from a smear-ripened cheese.</title>
        <authorList>
            <consortium name="US DOE Joint Genome Institute (JGI-PGF)"/>
            <person name="Walter F."/>
            <person name="Albersmeier A."/>
            <person name="Kalinowski J."/>
            <person name="Ruckert C."/>
        </authorList>
    </citation>
    <scope>NUCLEOTIDE SEQUENCE</scope>
    <source>
        <strain evidence="1">JCM 31311</strain>
    </source>
</reference>